<name>A0A1H6QDJ5_9FIRM</name>
<organism evidence="2 3">
    <name type="scientific">Sharpea azabuensis</name>
    <dbReference type="NCBI Taxonomy" id="322505"/>
    <lineage>
        <taxon>Bacteria</taxon>
        <taxon>Bacillati</taxon>
        <taxon>Bacillota</taxon>
        <taxon>Erysipelotrichia</taxon>
        <taxon>Erysipelotrichales</taxon>
        <taxon>Coprobacillaceae</taxon>
        <taxon>Sharpea</taxon>
    </lineage>
</organism>
<feature type="region of interest" description="Disordered" evidence="1">
    <location>
        <begin position="1"/>
        <end position="21"/>
    </location>
</feature>
<dbReference type="eggNOG" id="ENOG50330J7">
    <property type="taxonomic scope" value="Bacteria"/>
</dbReference>
<sequence>MSEYNKIVKKTQSSRGNENPPFDYRLVYSPLDDGYRYDLIIQNASKTMKHIKALAYSDALNDKYYPTLGIFEEARYNLKKDYVNKKEGYYKGFALSGKVKREGELRLYLSYENENKRVSEVYRIHYEN</sequence>
<dbReference type="STRING" id="322505.SAMN04487836_10178"/>
<keyword evidence="3" id="KW-1185">Reference proteome</keyword>
<dbReference type="AlphaFoldDB" id="A0A1H6QDJ5"/>
<evidence type="ECO:0000256" key="1">
    <source>
        <dbReference type="SAM" id="MobiDB-lite"/>
    </source>
</evidence>
<protein>
    <submittedName>
        <fullName evidence="2">Uncharacterized protein</fullName>
    </submittedName>
</protein>
<dbReference type="OrthoDB" id="1643759at2"/>
<dbReference type="RefSeq" id="WP_074731060.1">
    <property type="nucleotide sequence ID" value="NZ_CACWHD010000001.1"/>
</dbReference>
<gene>
    <name evidence="2" type="ORF">SAMN04487834_100142</name>
</gene>
<accession>A0A1H6QDJ5</accession>
<proteinExistence type="predicted"/>
<evidence type="ECO:0000313" key="2">
    <source>
        <dbReference type="EMBL" id="SEI37325.1"/>
    </source>
</evidence>
<dbReference type="EMBL" id="FNYK01000001">
    <property type="protein sequence ID" value="SEI37325.1"/>
    <property type="molecule type" value="Genomic_DNA"/>
</dbReference>
<evidence type="ECO:0000313" key="3">
    <source>
        <dbReference type="Proteomes" id="UP000183028"/>
    </source>
</evidence>
<dbReference type="Proteomes" id="UP000183028">
    <property type="component" value="Unassembled WGS sequence"/>
</dbReference>
<reference evidence="3" key="1">
    <citation type="submission" date="2016-10" db="EMBL/GenBank/DDBJ databases">
        <authorList>
            <person name="Varghese N."/>
        </authorList>
    </citation>
    <scope>NUCLEOTIDE SEQUENCE [LARGE SCALE GENOMIC DNA]</scope>
    <source>
        <strain evidence="3">DSM 20406</strain>
    </source>
</reference>